<reference evidence="2 3" key="1">
    <citation type="submission" date="2018-01" db="EMBL/GenBank/DDBJ databases">
        <title>Complete genome sequence of Salinigranum rubrum GX10T, an extremely halophilic archaeon isolated from a marine solar saltern.</title>
        <authorList>
            <person name="Han S."/>
        </authorList>
    </citation>
    <scope>NUCLEOTIDE SEQUENCE [LARGE SCALE GENOMIC DNA]</scope>
    <source>
        <strain evidence="2 3">GX10</strain>
    </source>
</reference>
<dbReference type="AlphaFoldDB" id="A0A2I8VQ15"/>
<organism evidence="2 3">
    <name type="scientific">Salinigranum rubrum</name>
    <dbReference type="NCBI Taxonomy" id="755307"/>
    <lineage>
        <taxon>Archaea</taxon>
        <taxon>Methanobacteriati</taxon>
        <taxon>Methanobacteriota</taxon>
        <taxon>Stenosarchaea group</taxon>
        <taxon>Halobacteria</taxon>
        <taxon>Halobacteriales</taxon>
        <taxon>Haloferacaceae</taxon>
        <taxon>Salinigranum</taxon>
    </lineage>
</organism>
<dbReference type="EMBL" id="CP026309">
    <property type="protein sequence ID" value="AUV83209.1"/>
    <property type="molecule type" value="Genomic_DNA"/>
</dbReference>
<name>A0A2I8VQ15_9EURY</name>
<dbReference type="Pfam" id="PF19100">
    <property type="entry name" value="DUF5787"/>
    <property type="match status" value="1"/>
</dbReference>
<dbReference type="OrthoDB" id="211869at2157"/>
<evidence type="ECO:0000313" key="2">
    <source>
        <dbReference type="EMBL" id="AUV83209.1"/>
    </source>
</evidence>
<dbReference type="RefSeq" id="WP_103426898.1">
    <property type="nucleotide sequence ID" value="NZ_CP026309.1"/>
</dbReference>
<feature type="region of interest" description="Disordered" evidence="1">
    <location>
        <begin position="190"/>
        <end position="209"/>
    </location>
</feature>
<dbReference type="Proteomes" id="UP000236584">
    <property type="component" value="Chromosome"/>
</dbReference>
<dbReference type="InterPro" id="IPR043901">
    <property type="entry name" value="DUF5787"/>
</dbReference>
<accession>A0A2I8VQ15</accession>
<sequence>MREYAFELALCVHLEATTEWVVARQLGGSVAHPGGRIVDVVGVVPGAGFDRRAAITAETIPPLALESDVGVGAAVRPERAFHCSSQVARRVADRAVELGFFEAEHRGGHRRVRRAVRYPDDWFAELVAVENKPDLGSPGDLESQLRTDASLGLFDRVVLATESYVTRAHLNRIPDAVGVWRFDPDERETEVVREPEPLSPTATGVEPVDSHPLRTDVAFVSPEEKARVRRRVAERAYGKGWRPEPPGCVHGAVTADGRPYCEQFARVVDPGADCGEGCSAFAAADPPAVDRRALRDARTPWVADPEGVARTQSGLDRFS</sequence>
<evidence type="ECO:0000313" key="3">
    <source>
        <dbReference type="Proteomes" id="UP000236584"/>
    </source>
</evidence>
<evidence type="ECO:0000256" key="1">
    <source>
        <dbReference type="SAM" id="MobiDB-lite"/>
    </source>
</evidence>
<dbReference type="KEGG" id="srub:C2R22_17450"/>
<protein>
    <submittedName>
        <fullName evidence="2">Uncharacterized protein</fullName>
    </submittedName>
</protein>
<proteinExistence type="predicted"/>
<gene>
    <name evidence="2" type="ORF">C2R22_17450</name>
</gene>
<dbReference type="GeneID" id="35593916"/>
<keyword evidence="3" id="KW-1185">Reference proteome</keyword>